<keyword evidence="3" id="KW-1185">Reference proteome</keyword>
<sequence length="87" mass="10293">MQIKQKLYIRYKVRRFTTAQEEVEKSRRSDLHLARGRRIDSTNTKIISPSTATEPPRVEKHNPVEHDKDALKRPNTLHRPMTAEKME</sequence>
<accession>A0A4C2AF06</accession>
<reference evidence="2 3" key="1">
    <citation type="journal article" date="2019" name="Commun. Biol.">
        <title>The bagworm genome reveals a unique fibroin gene that provides high tensile strength.</title>
        <authorList>
            <person name="Kono N."/>
            <person name="Nakamura H."/>
            <person name="Ohtoshi R."/>
            <person name="Tomita M."/>
            <person name="Numata K."/>
            <person name="Arakawa K."/>
        </authorList>
    </citation>
    <scope>NUCLEOTIDE SEQUENCE [LARGE SCALE GENOMIC DNA]</scope>
</reference>
<dbReference type="Proteomes" id="UP000299102">
    <property type="component" value="Unassembled WGS sequence"/>
</dbReference>
<evidence type="ECO:0000313" key="2">
    <source>
        <dbReference type="EMBL" id="GBP97555.1"/>
    </source>
</evidence>
<feature type="region of interest" description="Disordered" evidence="1">
    <location>
        <begin position="40"/>
        <end position="87"/>
    </location>
</feature>
<evidence type="ECO:0000256" key="1">
    <source>
        <dbReference type="SAM" id="MobiDB-lite"/>
    </source>
</evidence>
<feature type="compositionally biased region" description="Basic and acidic residues" evidence="1">
    <location>
        <begin position="56"/>
        <end position="72"/>
    </location>
</feature>
<organism evidence="2 3">
    <name type="scientific">Eumeta variegata</name>
    <name type="common">Bagworm moth</name>
    <name type="synonym">Eumeta japonica</name>
    <dbReference type="NCBI Taxonomy" id="151549"/>
    <lineage>
        <taxon>Eukaryota</taxon>
        <taxon>Metazoa</taxon>
        <taxon>Ecdysozoa</taxon>
        <taxon>Arthropoda</taxon>
        <taxon>Hexapoda</taxon>
        <taxon>Insecta</taxon>
        <taxon>Pterygota</taxon>
        <taxon>Neoptera</taxon>
        <taxon>Endopterygota</taxon>
        <taxon>Lepidoptera</taxon>
        <taxon>Glossata</taxon>
        <taxon>Ditrysia</taxon>
        <taxon>Tineoidea</taxon>
        <taxon>Psychidae</taxon>
        <taxon>Oiketicinae</taxon>
        <taxon>Eumeta</taxon>
    </lineage>
</organism>
<proteinExistence type="predicted"/>
<comment type="caution">
    <text evidence="2">The sequence shown here is derived from an EMBL/GenBank/DDBJ whole genome shotgun (WGS) entry which is preliminary data.</text>
</comment>
<dbReference type="EMBL" id="BGZK01002955">
    <property type="protein sequence ID" value="GBP97555.1"/>
    <property type="molecule type" value="Genomic_DNA"/>
</dbReference>
<gene>
    <name evidence="2" type="ORF">EVAR_68619_1</name>
</gene>
<dbReference type="AlphaFoldDB" id="A0A4C2AF06"/>
<name>A0A4C2AF06_EUMVA</name>
<protein>
    <submittedName>
        <fullName evidence="2">Uncharacterized protein</fullName>
    </submittedName>
</protein>
<evidence type="ECO:0000313" key="3">
    <source>
        <dbReference type="Proteomes" id="UP000299102"/>
    </source>
</evidence>
<feature type="compositionally biased region" description="Polar residues" evidence="1">
    <location>
        <begin position="41"/>
        <end position="53"/>
    </location>
</feature>